<evidence type="ECO:0000256" key="5">
    <source>
        <dbReference type="RuleBase" id="RU003545"/>
    </source>
</evidence>
<reference evidence="7 8" key="1">
    <citation type="journal article" date="2016" name="Nat. Commun.">
        <title>Thousands of microbial genomes shed light on interconnected biogeochemical processes in an aquifer system.</title>
        <authorList>
            <person name="Anantharaman K."/>
            <person name="Brown C.T."/>
            <person name="Hug L.A."/>
            <person name="Sharon I."/>
            <person name="Castelle C.J."/>
            <person name="Probst A.J."/>
            <person name="Thomas B.C."/>
            <person name="Singh A."/>
            <person name="Wilkins M.J."/>
            <person name="Karaoz U."/>
            <person name="Brodie E.L."/>
            <person name="Williams K.H."/>
            <person name="Hubbard S.S."/>
            <person name="Banfield J.F."/>
        </authorList>
    </citation>
    <scope>NUCLEOTIDE SEQUENCE [LARGE SCALE GENOMIC DNA]</scope>
</reference>
<dbReference type="PANTHER" id="PTHR20863:SF76">
    <property type="entry name" value="CARRIER DOMAIN-CONTAINING PROTEIN"/>
    <property type="match status" value="1"/>
</dbReference>
<dbReference type="UniPathway" id="UPA00094"/>
<keyword evidence="3" id="KW-0443">Lipid metabolism</keyword>
<dbReference type="GO" id="GO:0009245">
    <property type="term" value="P:lipid A biosynthetic process"/>
    <property type="evidence" value="ECO:0007669"/>
    <property type="project" value="TreeGrafter"/>
</dbReference>
<evidence type="ECO:0000256" key="1">
    <source>
        <dbReference type="ARBA" id="ARBA00022450"/>
    </source>
</evidence>
<protein>
    <recommendedName>
        <fullName evidence="3 4">Acyl carrier protein</fullName>
        <shortName evidence="3">ACP</shortName>
    </recommendedName>
</protein>
<keyword evidence="3" id="KW-0444">Lipid biosynthesis</keyword>
<dbReference type="AlphaFoldDB" id="A0A1G1W7M7"/>
<dbReference type="GO" id="GO:0005829">
    <property type="term" value="C:cytosol"/>
    <property type="evidence" value="ECO:0007669"/>
    <property type="project" value="TreeGrafter"/>
</dbReference>
<keyword evidence="2 3" id="KW-0597">Phosphoprotein</keyword>
<comment type="function">
    <text evidence="3 5">Carrier of the growing fatty acid chain in fatty acid biosynthesis.</text>
</comment>
<dbReference type="Pfam" id="PF00550">
    <property type="entry name" value="PP-binding"/>
    <property type="match status" value="1"/>
</dbReference>
<sequence length="82" mass="9257">MSAAVYEQVKKIISTQLGIPEEQIELESHFNDDLNADPLSIADLVVSLEDEFKIRISEEAMLKFNTISDVVNYLTDKIGEEI</sequence>
<dbReference type="GO" id="GO:0000036">
    <property type="term" value="F:acyl carrier activity"/>
    <property type="evidence" value="ECO:0007669"/>
    <property type="project" value="UniProtKB-UniRule"/>
</dbReference>
<dbReference type="InterPro" id="IPR036736">
    <property type="entry name" value="ACP-like_sf"/>
</dbReference>
<keyword evidence="3" id="KW-0963">Cytoplasm</keyword>
<comment type="caution">
    <text evidence="3">Lacks conserved residue(s) required for the propagation of feature annotation.</text>
</comment>
<dbReference type="EMBL" id="MHCQ01000041">
    <property type="protein sequence ID" value="OGY23631.1"/>
    <property type="molecule type" value="Genomic_DNA"/>
</dbReference>
<dbReference type="NCBIfam" id="TIGR00517">
    <property type="entry name" value="acyl_carrier"/>
    <property type="match status" value="1"/>
</dbReference>
<evidence type="ECO:0000256" key="3">
    <source>
        <dbReference type="HAMAP-Rule" id="MF_01217"/>
    </source>
</evidence>
<comment type="PTM">
    <text evidence="5">4'-phosphopantetheine is transferred from CoA to a specific serine of apo-ACP by acpS.</text>
</comment>
<evidence type="ECO:0000256" key="2">
    <source>
        <dbReference type="ARBA" id="ARBA00022553"/>
    </source>
</evidence>
<comment type="PTM">
    <text evidence="3">4'-phosphopantetheine is transferred from CoA to a specific serine of apo-ACP by AcpS. This modification is essential for activity because fatty acids are bound in thioester linkage to the sulfhydryl of the prosthetic group.</text>
</comment>
<dbReference type="PANTHER" id="PTHR20863">
    <property type="entry name" value="ACYL CARRIER PROTEIN"/>
    <property type="match status" value="1"/>
</dbReference>
<dbReference type="GO" id="GO:0000035">
    <property type="term" value="F:acyl binding"/>
    <property type="evidence" value="ECO:0007669"/>
    <property type="project" value="TreeGrafter"/>
</dbReference>
<dbReference type="SUPFAM" id="SSF47336">
    <property type="entry name" value="ACP-like"/>
    <property type="match status" value="1"/>
</dbReference>
<comment type="similarity">
    <text evidence="3">Belongs to the acyl carrier protein (ACP) family.</text>
</comment>
<dbReference type="NCBIfam" id="NF002150">
    <property type="entry name" value="PRK00982.1-4"/>
    <property type="match status" value="1"/>
</dbReference>
<gene>
    <name evidence="3" type="primary">acpP</name>
    <name evidence="7" type="ORF">A2Y57_03920</name>
</gene>
<dbReference type="GO" id="GO:0016020">
    <property type="term" value="C:membrane"/>
    <property type="evidence" value="ECO:0007669"/>
    <property type="project" value="GOC"/>
</dbReference>
<evidence type="ECO:0000313" key="8">
    <source>
        <dbReference type="Proteomes" id="UP000177103"/>
    </source>
</evidence>
<dbReference type="InterPro" id="IPR009081">
    <property type="entry name" value="PP-bd_ACP"/>
</dbReference>
<keyword evidence="1 3" id="KW-0596">Phosphopantetheine</keyword>
<organism evidence="7 8">
    <name type="scientific">Candidatus Woykebacteria bacterium RBG_13_40_7b</name>
    <dbReference type="NCBI Taxonomy" id="1802594"/>
    <lineage>
        <taxon>Bacteria</taxon>
        <taxon>Candidatus Woykeibacteriota</taxon>
    </lineage>
</organism>
<dbReference type="Proteomes" id="UP000177103">
    <property type="component" value="Unassembled WGS sequence"/>
</dbReference>
<dbReference type="NCBIfam" id="NF002148">
    <property type="entry name" value="PRK00982.1-2"/>
    <property type="match status" value="1"/>
</dbReference>
<evidence type="ECO:0000259" key="6">
    <source>
        <dbReference type="PROSITE" id="PS50075"/>
    </source>
</evidence>
<comment type="subcellular location">
    <subcellularLocation>
        <location evidence="3">Cytoplasm</location>
    </subcellularLocation>
</comment>
<keyword evidence="3" id="KW-0276">Fatty acid metabolism</keyword>
<comment type="pathway">
    <text evidence="3 5">Lipid metabolism; fatty acid biosynthesis.</text>
</comment>
<feature type="domain" description="Carrier" evidence="6">
    <location>
        <begin position="3"/>
        <end position="78"/>
    </location>
</feature>
<evidence type="ECO:0000256" key="4">
    <source>
        <dbReference type="NCBIfam" id="TIGR00517"/>
    </source>
</evidence>
<keyword evidence="3" id="KW-0275">Fatty acid biosynthesis</keyword>
<dbReference type="HAMAP" id="MF_01217">
    <property type="entry name" value="Acyl_carrier"/>
    <property type="match status" value="1"/>
</dbReference>
<evidence type="ECO:0000313" key="7">
    <source>
        <dbReference type="EMBL" id="OGY23631.1"/>
    </source>
</evidence>
<proteinExistence type="inferred from homology"/>
<accession>A0A1G1W7M7</accession>
<name>A0A1G1W7M7_9BACT</name>
<comment type="caution">
    <text evidence="7">The sequence shown here is derived from an EMBL/GenBank/DDBJ whole genome shotgun (WGS) entry which is preliminary data.</text>
</comment>
<dbReference type="PROSITE" id="PS50075">
    <property type="entry name" value="CARRIER"/>
    <property type="match status" value="1"/>
</dbReference>
<dbReference type="InterPro" id="IPR003231">
    <property type="entry name" value="ACP"/>
</dbReference>
<dbReference type="Gene3D" id="1.10.1200.10">
    <property type="entry name" value="ACP-like"/>
    <property type="match status" value="1"/>
</dbReference>